<evidence type="ECO:0000256" key="1">
    <source>
        <dbReference type="SAM" id="SignalP"/>
    </source>
</evidence>
<sequence>MFAFIIILLLFASGFPLSVFGLPAPTVAVSNGPSAAMAEAMAAAMPPGCGADWISVFPWTNAGYTGEWQPKCGAPGVCQSVPAQLNDKISSFGISGPTGRAWCQLFQHEKCTDPGKSIFAYTPGLFSFQHLERLDNQISSYRCFSG</sequence>
<evidence type="ECO:0000313" key="3">
    <source>
        <dbReference type="Proteomes" id="UP000016924"/>
    </source>
</evidence>
<dbReference type="Gene3D" id="2.60.20.10">
    <property type="entry name" value="Crystallins"/>
    <property type="match status" value="1"/>
</dbReference>
<gene>
    <name evidence="2" type="ORF">W97_04438</name>
</gene>
<dbReference type="AlphaFoldDB" id="R7YU63"/>
<dbReference type="RefSeq" id="XP_007780518.1">
    <property type="nucleotide sequence ID" value="XM_007782328.1"/>
</dbReference>
<feature type="chain" id="PRO_5004461164" description="Ig-like domain-containing protein" evidence="1">
    <location>
        <begin position="22"/>
        <end position="146"/>
    </location>
</feature>
<dbReference type="EMBL" id="JH767572">
    <property type="protein sequence ID" value="EON65201.1"/>
    <property type="molecule type" value="Genomic_DNA"/>
</dbReference>
<dbReference type="GeneID" id="19901749"/>
<keyword evidence="3" id="KW-1185">Reference proteome</keyword>
<dbReference type="HOGENOM" id="CLU_1777329_0_0_1"/>
<keyword evidence="1" id="KW-0732">Signal</keyword>
<organism evidence="2 3">
    <name type="scientific">Coniosporium apollinis (strain CBS 100218)</name>
    <name type="common">Rock-inhabiting black yeast</name>
    <dbReference type="NCBI Taxonomy" id="1168221"/>
    <lineage>
        <taxon>Eukaryota</taxon>
        <taxon>Fungi</taxon>
        <taxon>Dikarya</taxon>
        <taxon>Ascomycota</taxon>
        <taxon>Pezizomycotina</taxon>
        <taxon>Dothideomycetes</taxon>
        <taxon>Dothideomycetes incertae sedis</taxon>
        <taxon>Coniosporium</taxon>
    </lineage>
</organism>
<accession>R7YU63</accession>
<evidence type="ECO:0000313" key="2">
    <source>
        <dbReference type="EMBL" id="EON65201.1"/>
    </source>
</evidence>
<dbReference type="Proteomes" id="UP000016924">
    <property type="component" value="Unassembled WGS sequence"/>
</dbReference>
<reference evidence="3" key="1">
    <citation type="submission" date="2012-06" db="EMBL/GenBank/DDBJ databases">
        <title>The genome sequence of Coniosporium apollinis CBS 100218.</title>
        <authorList>
            <consortium name="The Broad Institute Genome Sequencing Platform"/>
            <person name="Cuomo C."/>
            <person name="Gorbushina A."/>
            <person name="Noack S."/>
            <person name="Walker B."/>
            <person name="Young S.K."/>
            <person name="Zeng Q."/>
            <person name="Gargeya S."/>
            <person name="Fitzgerald M."/>
            <person name="Haas B."/>
            <person name="Abouelleil A."/>
            <person name="Alvarado L."/>
            <person name="Arachchi H.M."/>
            <person name="Berlin A.M."/>
            <person name="Chapman S.B."/>
            <person name="Goldberg J."/>
            <person name="Griggs A."/>
            <person name="Gujja S."/>
            <person name="Hansen M."/>
            <person name="Howarth C."/>
            <person name="Imamovic A."/>
            <person name="Larimer J."/>
            <person name="McCowan C."/>
            <person name="Montmayeur A."/>
            <person name="Murphy C."/>
            <person name="Neiman D."/>
            <person name="Pearson M."/>
            <person name="Priest M."/>
            <person name="Roberts A."/>
            <person name="Saif S."/>
            <person name="Shea T."/>
            <person name="Sisk P."/>
            <person name="Sykes S."/>
            <person name="Wortman J."/>
            <person name="Nusbaum C."/>
            <person name="Birren B."/>
        </authorList>
    </citation>
    <scope>NUCLEOTIDE SEQUENCE [LARGE SCALE GENOMIC DNA]</scope>
    <source>
        <strain evidence="3">CBS 100218</strain>
    </source>
</reference>
<feature type="signal peptide" evidence="1">
    <location>
        <begin position="1"/>
        <end position="21"/>
    </location>
</feature>
<name>R7YU63_CONA1</name>
<dbReference type="OrthoDB" id="2910287at2759"/>
<proteinExistence type="predicted"/>
<protein>
    <recommendedName>
        <fullName evidence="4">Ig-like domain-containing protein</fullName>
    </recommendedName>
</protein>
<evidence type="ECO:0008006" key="4">
    <source>
        <dbReference type="Google" id="ProtNLM"/>
    </source>
</evidence>